<name>A0ABR4CKE2_9HELO</name>
<proteinExistence type="predicted"/>
<keyword evidence="2" id="KW-1185">Reference proteome</keyword>
<comment type="caution">
    <text evidence="1">The sequence shown here is derived from an EMBL/GenBank/DDBJ whole genome shotgun (WGS) entry which is preliminary data.</text>
</comment>
<reference evidence="1 2" key="1">
    <citation type="journal article" date="2024" name="Commun. Biol.">
        <title>Comparative genomic analysis of thermophilic fungi reveals convergent evolutionary adaptations and gene losses.</title>
        <authorList>
            <person name="Steindorff A.S."/>
            <person name="Aguilar-Pontes M.V."/>
            <person name="Robinson A.J."/>
            <person name="Andreopoulos B."/>
            <person name="LaButti K."/>
            <person name="Kuo A."/>
            <person name="Mondo S."/>
            <person name="Riley R."/>
            <person name="Otillar R."/>
            <person name="Haridas S."/>
            <person name="Lipzen A."/>
            <person name="Grimwood J."/>
            <person name="Schmutz J."/>
            <person name="Clum A."/>
            <person name="Reid I.D."/>
            <person name="Moisan M.C."/>
            <person name="Butler G."/>
            <person name="Nguyen T.T.M."/>
            <person name="Dewar K."/>
            <person name="Conant G."/>
            <person name="Drula E."/>
            <person name="Henrissat B."/>
            <person name="Hansel C."/>
            <person name="Singer S."/>
            <person name="Hutchinson M.I."/>
            <person name="de Vries R.P."/>
            <person name="Natvig D.O."/>
            <person name="Powell A.J."/>
            <person name="Tsang A."/>
            <person name="Grigoriev I.V."/>
        </authorList>
    </citation>
    <scope>NUCLEOTIDE SEQUENCE [LARGE SCALE GENOMIC DNA]</scope>
    <source>
        <strain evidence="1 2">CBS 494.80</strain>
    </source>
</reference>
<dbReference type="Proteomes" id="UP001595075">
    <property type="component" value="Unassembled WGS sequence"/>
</dbReference>
<sequence length="11" mass="1245">MPIILKIESDS</sequence>
<evidence type="ECO:0000313" key="2">
    <source>
        <dbReference type="Proteomes" id="UP001595075"/>
    </source>
</evidence>
<protein>
    <submittedName>
        <fullName evidence="1">Uncharacterized protein</fullName>
    </submittedName>
</protein>
<accession>A0ABR4CKE2</accession>
<evidence type="ECO:0000313" key="1">
    <source>
        <dbReference type="EMBL" id="KAL2070428.1"/>
    </source>
</evidence>
<dbReference type="EMBL" id="JAZHXI010000006">
    <property type="protein sequence ID" value="KAL2070428.1"/>
    <property type="molecule type" value="Genomic_DNA"/>
</dbReference>
<gene>
    <name evidence="1" type="ORF">VTL71DRAFT_13454</name>
</gene>
<organism evidence="1 2">
    <name type="scientific">Oculimacula yallundae</name>
    <dbReference type="NCBI Taxonomy" id="86028"/>
    <lineage>
        <taxon>Eukaryota</taxon>
        <taxon>Fungi</taxon>
        <taxon>Dikarya</taxon>
        <taxon>Ascomycota</taxon>
        <taxon>Pezizomycotina</taxon>
        <taxon>Leotiomycetes</taxon>
        <taxon>Helotiales</taxon>
        <taxon>Ploettnerulaceae</taxon>
        <taxon>Oculimacula</taxon>
    </lineage>
</organism>